<comment type="caution">
    <text evidence="2">The sequence shown here is derived from an EMBL/GenBank/DDBJ whole genome shotgun (WGS) entry which is preliminary data.</text>
</comment>
<name>A0AAD6CT38_9EURO</name>
<proteinExistence type="predicted"/>
<dbReference type="AlphaFoldDB" id="A0AAD6CT38"/>
<evidence type="ECO:0008006" key="4">
    <source>
        <dbReference type="Google" id="ProtNLM"/>
    </source>
</evidence>
<sequence length="182" mass="20111">MRLTLLAIAGTILSAAADSPLRVLTHKSNDINDLALLCIQDIDYTPPCDTNSAACWFKDTSVLSQVIHCIKDASSGSLESTLSKFQKWCNLKTPNESTLVPYKSHGAHISLRSAINHLSKRYGGYHQPSNGISWQAIMGICAGVEVALRRELILGLRLLVLNKVLGLRHLRHLTLENRKQLM</sequence>
<evidence type="ECO:0000313" key="2">
    <source>
        <dbReference type="EMBL" id="KAJ5538277.1"/>
    </source>
</evidence>
<dbReference type="Proteomes" id="UP001220324">
    <property type="component" value="Unassembled WGS sequence"/>
</dbReference>
<feature type="signal peptide" evidence="1">
    <location>
        <begin position="1"/>
        <end position="17"/>
    </location>
</feature>
<evidence type="ECO:0000313" key="3">
    <source>
        <dbReference type="Proteomes" id="UP001220324"/>
    </source>
</evidence>
<feature type="chain" id="PRO_5041999302" description="Extracellular membrane protein CFEM domain-containing protein" evidence="1">
    <location>
        <begin position="18"/>
        <end position="182"/>
    </location>
</feature>
<accession>A0AAD6CT38</accession>
<dbReference type="EMBL" id="JAQIZZ010000006">
    <property type="protein sequence ID" value="KAJ5538277.1"/>
    <property type="molecule type" value="Genomic_DNA"/>
</dbReference>
<keyword evidence="1" id="KW-0732">Signal</keyword>
<protein>
    <recommendedName>
        <fullName evidence="4">Extracellular membrane protein CFEM domain-containing protein</fullName>
    </recommendedName>
</protein>
<reference evidence="2 3" key="1">
    <citation type="journal article" date="2023" name="IMA Fungus">
        <title>Comparative genomic study of the Penicillium genus elucidates a diverse pangenome and 15 lateral gene transfer events.</title>
        <authorList>
            <person name="Petersen C."/>
            <person name="Sorensen T."/>
            <person name="Nielsen M.R."/>
            <person name="Sondergaard T.E."/>
            <person name="Sorensen J.L."/>
            <person name="Fitzpatrick D.A."/>
            <person name="Frisvad J.C."/>
            <person name="Nielsen K.L."/>
        </authorList>
    </citation>
    <scope>NUCLEOTIDE SEQUENCE [LARGE SCALE GENOMIC DNA]</scope>
    <source>
        <strain evidence="2 3">IBT 35679</strain>
    </source>
</reference>
<keyword evidence="3" id="KW-1185">Reference proteome</keyword>
<organism evidence="2 3">
    <name type="scientific">Penicillium frequentans</name>
    <dbReference type="NCBI Taxonomy" id="3151616"/>
    <lineage>
        <taxon>Eukaryota</taxon>
        <taxon>Fungi</taxon>
        <taxon>Dikarya</taxon>
        <taxon>Ascomycota</taxon>
        <taxon>Pezizomycotina</taxon>
        <taxon>Eurotiomycetes</taxon>
        <taxon>Eurotiomycetidae</taxon>
        <taxon>Eurotiales</taxon>
        <taxon>Aspergillaceae</taxon>
        <taxon>Penicillium</taxon>
    </lineage>
</organism>
<gene>
    <name evidence="2" type="ORF">N7494_007756</name>
</gene>
<evidence type="ECO:0000256" key="1">
    <source>
        <dbReference type="SAM" id="SignalP"/>
    </source>
</evidence>